<keyword evidence="2" id="KW-1133">Transmembrane helix</keyword>
<evidence type="ECO:0000313" key="3">
    <source>
        <dbReference type="EMBL" id="MBN6100899.1"/>
    </source>
</evidence>
<protein>
    <submittedName>
        <fullName evidence="3">DUF1449 family protein</fullName>
    </submittedName>
</protein>
<accession>A0ABS3B1Y1</accession>
<feature type="region of interest" description="Disordered" evidence="1">
    <location>
        <begin position="210"/>
        <end position="231"/>
    </location>
</feature>
<comment type="caution">
    <text evidence="3">The sequence shown here is derived from an EMBL/GenBank/DDBJ whole genome shotgun (WGS) entry which is preliminary data.</text>
</comment>
<evidence type="ECO:0000256" key="1">
    <source>
        <dbReference type="SAM" id="MobiDB-lite"/>
    </source>
</evidence>
<evidence type="ECO:0000256" key="2">
    <source>
        <dbReference type="SAM" id="Phobius"/>
    </source>
</evidence>
<dbReference type="Proteomes" id="UP000695802">
    <property type="component" value="Unassembled WGS sequence"/>
</dbReference>
<reference evidence="3 4" key="1">
    <citation type="submission" date="2021-02" db="EMBL/GenBank/DDBJ databases">
        <title>Taxonomically Unique Crown Gall-Associated Xanthomonas Stains Have Deficiency in Virulence Repertories.</title>
        <authorList>
            <person name="Mafakheri H."/>
            <person name="Taghavi S.M."/>
            <person name="Dimkic I."/>
            <person name="Nemanja K."/>
            <person name="Osdaghi E."/>
        </authorList>
    </citation>
    <scope>NUCLEOTIDE SEQUENCE [LARGE SCALE GENOMIC DNA]</scope>
    <source>
        <strain evidence="3 4">FX4</strain>
    </source>
</reference>
<feature type="transmembrane region" description="Helical" evidence="2">
    <location>
        <begin position="107"/>
        <end position="129"/>
    </location>
</feature>
<keyword evidence="2" id="KW-0472">Membrane</keyword>
<organism evidence="3 4">
    <name type="scientific">Xanthomonas bonasiae</name>
    <dbReference type="NCBI Taxonomy" id="2810351"/>
    <lineage>
        <taxon>Bacteria</taxon>
        <taxon>Pseudomonadati</taxon>
        <taxon>Pseudomonadota</taxon>
        <taxon>Gammaproteobacteria</taxon>
        <taxon>Lysobacterales</taxon>
        <taxon>Lysobacteraceae</taxon>
        <taxon>Xanthomonas</taxon>
    </lineage>
</organism>
<feature type="transmembrane region" description="Helical" evidence="2">
    <location>
        <begin position="14"/>
        <end position="35"/>
    </location>
</feature>
<evidence type="ECO:0000313" key="4">
    <source>
        <dbReference type="Proteomes" id="UP000695802"/>
    </source>
</evidence>
<proteinExistence type="predicted"/>
<dbReference type="EMBL" id="JAFIWB010000001">
    <property type="protein sequence ID" value="MBN6100899.1"/>
    <property type="molecule type" value="Genomic_DNA"/>
</dbReference>
<name>A0ABS3B1Y1_9XANT</name>
<keyword evidence="2" id="KW-0812">Transmembrane</keyword>
<sequence length="231" mass="24638">MAEFLSVALGFPTLPYSILLGFSAIYWLLAATGIADHHLADGHLHLHVDGAHGAEHGLHGISGIFARLGLGGAPLMLVVALLAFWAWTGTYFAHLFLLQALPDGVRWGLGSVVALLALVPAVPLTSWMLRPLRRLLLKLRPVAQQSLLGKVGVIASPRADAGSGYANVDDGGAGLVLQVRAPAGSHYLRGERVVLVDYVHAHNHYLVAREQDQPGSPLPHSLIAGDKEIHR</sequence>
<feature type="transmembrane region" description="Helical" evidence="2">
    <location>
        <begin position="64"/>
        <end position="87"/>
    </location>
</feature>
<gene>
    <name evidence="3" type="ORF">JR064_01820</name>
</gene>
<dbReference type="RefSeq" id="WP_206228597.1">
    <property type="nucleotide sequence ID" value="NZ_JAFIWB010000001.1"/>
</dbReference>
<keyword evidence="4" id="KW-1185">Reference proteome</keyword>